<dbReference type="OrthoDB" id="5595109at2759"/>
<comment type="function">
    <text evidence="7">Arginine methyltransferase involved in the assembly or stability of mitochondrial NADH:ubiquinone oxidoreductase complex (complex I).</text>
</comment>
<dbReference type="InterPro" id="IPR038375">
    <property type="entry name" value="NDUFAF7_sf"/>
</dbReference>
<keyword evidence="5 7" id="KW-0496">Mitochondrion</keyword>
<dbReference type="GO" id="GO:0035243">
    <property type="term" value="F:protein-arginine omega-N symmetric methyltransferase activity"/>
    <property type="evidence" value="ECO:0007669"/>
    <property type="project" value="UniProtKB-EC"/>
</dbReference>
<comment type="subcellular location">
    <subcellularLocation>
        <location evidence="1 7">Mitochondrion</location>
    </subcellularLocation>
</comment>
<proteinExistence type="inferred from homology"/>
<evidence type="ECO:0000313" key="9">
    <source>
        <dbReference type="Proteomes" id="UP000266861"/>
    </source>
</evidence>
<sequence length="437" mass="50166">MLFIKIRRLQQQKKQLLNLLHIRPQVSQVSQIFKYNYSTMEKMEKEEFTPIAKSLKEYIKNNGPISIAQYMREVLTNSKSGYYMKGDVFGRKGDFITSPEISQTFGELIGIWFLTQWNAQGKPNKFQIVELGPGRGTLMDDVLRTLSNFKECYRLIDGIHLIEVSPELRKIQRIKLCGNNIVEDNSCRRIDGLKFFWHNSIEEIPEIWSMIIAHELFDALPIHQFQLTENGWHEILVDIIDSELSPYHFQFKLSSEPINTTTTSSISSLLKKIINSNNNNYKFNIGDKIEISFESGKISTQIAKHIHNNKGASLIIDYGKDFIQGNTLRAIKQHKFVHPLSLPGQADLSANVNFQYLKESAKNLVNTYGPITQSKFLQTIGIKIRLEVLLKSTSPDRHESLISSVIRLIDPLSMGNIYKVLAFLPKEESQLPPICFD</sequence>
<evidence type="ECO:0000256" key="7">
    <source>
        <dbReference type="RuleBase" id="RU364114"/>
    </source>
</evidence>
<dbReference type="PANTHER" id="PTHR12049:SF7">
    <property type="entry name" value="PROTEIN ARGININE METHYLTRANSFERASE NDUFAF7, MITOCHONDRIAL"/>
    <property type="match status" value="1"/>
</dbReference>
<name>A0A397JDN6_9GLOM</name>
<accession>A0A397JDN6</accession>
<comment type="catalytic activity">
    <reaction evidence="6 7">
        <text>L-arginyl-[protein] + 2 S-adenosyl-L-methionine = N(omega),N(omega)'-dimethyl-L-arginyl-[protein] + 2 S-adenosyl-L-homocysteine + 2 H(+)</text>
        <dbReference type="Rhea" id="RHEA:48108"/>
        <dbReference type="Rhea" id="RHEA-COMP:10532"/>
        <dbReference type="Rhea" id="RHEA-COMP:11992"/>
        <dbReference type="ChEBI" id="CHEBI:15378"/>
        <dbReference type="ChEBI" id="CHEBI:29965"/>
        <dbReference type="ChEBI" id="CHEBI:57856"/>
        <dbReference type="ChEBI" id="CHEBI:59789"/>
        <dbReference type="ChEBI" id="CHEBI:88221"/>
        <dbReference type="EC" id="2.1.1.320"/>
    </reaction>
</comment>
<evidence type="ECO:0000313" key="8">
    <source>
        <dbReference type="EMBL" id="RHZ82770.1"/>
    </source>
</evidence>
<dbReference type="InterPro" id="IPR003788">
    <property type="entry name" value="NDUFAF7"/>
</dbReference>
<organism evidence="8 9">
    <name type="scientific">Diversispora epigaea</name>
    <dbReference type="NCBI Taxonomy" id="1348612"/>
    <lineage>
        <taxon>Eukaryota</taxon>
        <taxon>Fungi</taxon>
        <taxon>Fungi incertae sedis</taxon>
        <taxon>Mucoromycota</taxon>
        <taxon>Glomeromycotina</taxon>
        <taxon>Glomeromycetes</taxon>
        <taxon>Diversisporales</taxon>
        <taxon>Diversisporaceae</taxon>
        <taxon>Diversispora</taxon>
    </lineage>
</organism>
<dbReference type="SUPFAM" id="SSF53335">
    <property type="entry name" value="S-adenosyl-L-methionine-dependent methyltransferases"/>
    <property type="match status" value="1"/>
</dbReference>
<keyword evidence="4 7" id="KW-0808">Transferase</keyword>
<keyword evidence="3 7" id="KW-0489">Methyltransferase</keyword>
<evidence type="ECO:0000256" key="1">
    <source>
        <dbReference type="ARBA" id="ARBA00004173"/>
    </source>
</evidence>
<dbReference type="STRING" id="1348612.A0A397JDN6"/>
<dbReference type="Gene3D" id="3.40.50.12710">
    <property type="match status" value="1"/>
</dbReference>
<evidence type="ECO:0000256" key="6">
    <source>
        <dbReference type="ARBA" id="ARBA00048612"/>
    </source>
</evidence>
<dbReference type="Proteomes" id="UP000266861">
    <property type="component" value="Unassembled WGS sequence"/>
</dbReference>
<dbReference type="AlphaFoldDB" id="A0A397JDN6"/>
<dbReference type="GO" id="GO:0032259">
    <property type="term" value="P:methylation"/>
    <property type="evidence" value="ECO:0007669"/>
    <property type="project" value="UniProtKB-KW"/>
</dbReference>
<evidence type="ECO:0000256" key="4">
    <source>
        <dbReference type="ARBA" id="ARBA00022679"/>
    </source>
</evidence>
<dbReference type="Pfam" id="PF02636">
    <property type="entry name" value="Methyltransf_28"/>
    <property type="match status" value="1"/>
</dbReference>
<reference evidence="8 9" key="1">
    <citation type="submission" date="2018-08" db="EMBL/GenBank/DDBJ databases">
        <title>Genome and evolution of the arbuscular mycorrhizal fungus Diversispora epigaea (formerly Glomus versiforme) and its bacterial endosymbionts.</title>
        <authorList>
            <person name="Sun X."/>
            <person name="Fei Z."/>
            <person name="Harrison M."/>
        </authorList>
    </citation>
    <scope>NUCLEOTIDE SEQUENCE [LARGE SCALE GENOMIC DNA]</scope>
    <source>
        <strain evidence="8 9">IT104</strain>
    </source>
</reference>
<keyword evidence="9" id="KW-1185">Reference proteome</keyword>
<dbReference type="EMBL" id="PQFF01000096">
    <property type="protein sequence ID" value="RHZ82770.1"/>
    <property type="molecule type" value="Genomic_DNA"/>
</dbReference>
<evidence type="ECO:0000256" key="3">
    <source>
        <dbReference type="ARBA" id="ARBA00022603"/>
    </source>
</evidence>
<dbReference type="GO" id="GO:0005739">
    <property type="term" value="C:mitochondrion"/>
    <property type="evidence" value="ECO:0007669"/>
    <property type="project" value="UniProtKB-SubCell"/>
</dbReference>
<dbReference type="InterPro" id="IPR029063">
    <property type="entry name" value="SAM-dependent_MTases_sf"/>
</dbReference>
<dbReference type="GO" id="GO:0032981">
    <property type="term" value="P:mitochondrial respiratory chain complex I assembly"/>
    <property type="evidence" value="ECO:0007669"/>
    <property type="project" value="TreeGrafter"/>
</dbReference>
<evidence type="ECO:0000256" key="2">
    <source>
        <dbReference type="ARBA" id="ARBA00005891"/>
    </source>
</evidence>
<protein>
    <recommendedName>
        <fullName evidence="7">Protein arginine methyltransferase NDUFAF7</fullName>
        <ecNumber evidence="7">2.1.1.320</ecNumber>
    </recommendedName>
</protein>
<dbReference type="EC" id="2.1.1.320" evidence="7"/>
<gene>
    <name evidence="8" type="ORF">Glove_103g138</name>
</gene>
<dbReference type="PANTHER" id="PTHR12049">
    <property type="entry name" value="PROTEIN ARGININE METHYLTRANSFERASE NDUFAF7, MITOCHONDRIAL"/>
    <property type="match status" value="1"/>
</dbReference>
<evidence type="ECO:0000256" key="5">
    <source>
        <dbReference type="ARBA" id="ARBA00023128"/>
    </source>
</evidence>
<comment type="caution">
    <text evidence="8">The sequence shown here is derived from an EMBL/GenBank/DDBJ whole genome shotgun (WGS) entry which is preliminary data.</text>
</comment>
<comment type="similarity">
    <text evidence="2 7">Belongs to the NDUFAF7 family.</text>
</comment>